<evidence type="ECO:0000256" key="8">
    <source>
        <dbReference type="ARBA" id="ARBA00023237"/>
    </source>
</evidence>
<keyword evidence="8" id="KW-0998">Cell outer membrane</keyword>
<feature type="chain" id="PRO_5016666080" evidence="9">
    <location>
        <begin position="24"/>
        <end position="807"/>
    </location>
</feature>
<sequence>MHRACLAGSALIIALGTAPVARSAEGLSVQFNQDVLKSRGLDPRLAEYFSQAPRFREGVQAVSLSVNGVAKGRVQVAFDAEGELCFTPSLLERGGIRAADRIEPARGSGCELFARYFPDAVVQVDPAQEHIALLLPTDALLPDRPAGRSFLNGGTAGLFNYDALLLGSRFAGQSSQFRNLNAELGLNAADWSFRSRQVYSEFDGQDRLEHLYAYASHTSERYRANLQLGQLNMVSPLFSGEAFNGLQVQPELALMALDDDSAGARVEGIAYSAARIEVTQNGALIYTTVVPGGPFTLVGLPLLSQSVDLEVTVHEEDGQQRRFIVPATQLRGAMTGRAAGYGLAAGQVRRYAGDERDAPSFIAASKDWQLGSRGQITAGAMFGTGYESLGWAMQGGVGDRWVFGGRQVISRAQDQAVSGTQLQWTASGRLNDRLSTSVALTQQTQGFRTLSDTTWDSRNDRPFQRVRNQLTANLSTSSPVYGGFSTSYSRFSMFDGTATSRVALAWSRSIRRANVTFTVERDVAGASDDARGTAAYLSVNLPLGGRQTLRGYVRNDDVSGTRSGLRFNEQLSDTLAYSIGAERPDDGSAGFNGRVNLLPRYSQMDMGYSRSGAGSQNYDIGVRGGALVHSGGVTLSPYPLRETFALLKAGDSAGVRLNTPRGPVWTDHSGHAVAASLPPYSKGRVELDTASLGRNIDVHNAFQEVEAGRGAVAHLAFDMVTARRVLLQARMPDSQFVRKGVGVFDDQGRYVTSVLEAGRIFLPDVQPELKLHVRLPDGQRCHLEFAMNLEPDVDGLYETAAAICRTV</sequence>
<evidence type="ECO:0000256" key="7">
    <source>
        <dbReference type="ARBA" id="ARBA00023136"/>
    </source>
</evidence>
<evidence type="ECO:0000313" key="11">
    <source>
        <dbReference type="EMBL" id="AXJ07706.1"/>
    </source>
</evidence>
<organism evidence="11 12">
    <name type="scientific">Pseudomonas fluorescens</name>
    <dbReference type="NCBI Taxonomy" id="294"/>
    <lineage>
        <taxon>Bacteria</taxon>
        <taxon>Pseudomonadati</taxon>
        <taxon>Pseudomonadota</taxon>
        <taxon>Gammaproteobacteria</taxon>
        <taxon>Pseudomonadales</taxon>
        <taxon>Pseudomonadaceae</taxon>
        <taxon>Pseudomonas</taxon>
    </lineage>
</organism>
<dbReference type="InterPro" id="IPR000015">
    <property type="entry name" value="Fimb_usher"/>
</dbReference>
<dbReference type="GO" id="GO:0009297">
    <property type="term" value="P:pilus assembly"/>
    <property type="evidence" value="ECO:0007669"/>
    <property type="project" value="InterPro"/>
</dbReference>
<keyword evidence="7" id="KW-0472">Membrane</keyword>
<evidence type="ECO:0000259" key="10">
    <source>
        <dbReference type="Pfam" id="PF13954"/>
    </source>
</evidence>
<evidence type="ECO:0000256" key="6">
    <source>
        <dbReference type="ARBA" id="ARBA00022729"/>
    </source>
</evidence>
<dbReference type="InterPro" id="IPR037224">
    <property type="entry name" value="PapC_N_sf"/>
</dbReference>
<dbReference type="Pfam" id="PF13954">
    <property type="entry name" value="PapC_N"/>
    <property type="match status" value="1"/>
</dbReference>
<gene>
    <name evidence="11" type="ORF">CFN16_27290</name>
</gene>
<evidence type="ECO:0000256" key="1">
    <source>
        <dbReference type="ARBA" id="ARBA00004571"/>
    </source>
</evidence>
<dbReference type="SUPFAM" id="SSF141729">
    <property type="entry name" value="FimD N-terminal domain-like"/>
    <property type="match status" value="1"/>
</dbReference>
<dbReference type="Proteomes" id="UP000254535">
    <property type="component" value="Chromosome"/>
</dbReference>
<keyword evidence="4" id="KW-1134">Transmembrane beta strand</keyword>
<dbReference type="AlphaFoldDB" id="A0A345V4Q4"/>
<dbReference type="InterPro" id="IPR043142">
    <property type="entry name" value="PapC-like_C_sf"/>
</dbReference>
<evidence type="ECO:0000256" key="4">
    <source>
        <dbReference type="ARBA" id="ARBA00022452"/>
    </source>
</evidence>
<dbReference type="PANTHER" id="PTHR30451">
    <property type="entry name" value="OUTER MEMBRANE USHER PROTEIN"/>
    <property type="match status" value="1"/>
</dbReference>
<comment type="subcellular location">
    <subcellularLocation>
        <location evidence="1">Cell outer membrane</location>
        <topology evidence="1">Multi-pass membrane protein</topology>
    </subcellularLocation>
</comment>
<evidence type="ECO:0000256" key="3">
    <source>
        <dbReference type="ARBA" id="ARBA00022448"/>
    </source>
</evidence>
<proteinExistence type="inferred from homology"/>
<dbReference type="Pfam" id="PF00577">
    <property type="entry name" value="Usher"/>
    <property type="match status" value="1"/>
</dbReference>
<dbReference type="Gene3D" id="2.60.40.3110">
    <property type="match status" value="1"/>
</dbReference>
<dbReference type="InterPro" id="IPR042186">
    <property type="entry name" value="FimD_plug_dom"/>
</dbReference>
<dbReference type="InterPro" id="IPR025885">
    <property type="entry name" value="PapC_N"/>
</dbReference>
<keyword evidence="6 9" id="KW-0732">Signal</keyword>
<dbReference type="EMBL" id="CP022313">
    <property type="protein sequence ID" value="AXJ07706.1"/>
    <property type="molecule type" value="Genomic_DNA"/>
</dbReference>
<feature type="signal peptide" evidence="9">
    <location>
        <begin position="1"/>
        <end position="23"/>
    </location>
</feature>
<dbReference type="Gene3D" id="3.10.20.410">
    <property type="match status" value="1"/>
</dbReference>
<dbReference type="GO" id="GO:0009279">
    <property type="term" value="C:cell outer membrane"/>
    <property type="evidence" value="ECO:0007669"/>
    <property type="project" value="UniProtKB-SubCell"/>
</dbReference>
<evidence type="ECO:0000313" key="12">
    <source>
        <dbReference type="Proteomes" id="UP000254535"/>
    </source>
</evidence>
<keyword evidence="5" id="KW-0812">Transmembrane</keyword>
<keyword evidence="3" id="KW-0813">Transport</keyword>
<dbReference type="Gene3D" id="2.60.40.2610">
    <property type="entry name" value="Outer membrane usher protein FimD, plug domain"/>
    <property type="match status" value="1"/>
</dbReference>
<evidence type="ECO:0000256" key="9">
    <source>
        <dbReference type="SAM" id="SignalP"/>
    </source>
</evidence>
<protein>
    <submittedName>
        <fullName evidence="11">Pilus assembly protein PapC</fullName>
    </submittedName>
</protein>
<evidence type="ECO:0000256" key="2">
    <source>
        <dbReference type="ARBA" id="ARBA00008064"/>
    </source>
</evidence>
<accession>A0A345V4Q4</accession>
<dbReference type="Gene3D" id="2.60.40.2070">
    <property type="match status" value="1"/>
</dbReference>
<name>A0A345V4Q4_PSEFL</name>
<dbReference type="GO" id="GO:0015473">
    <property type="term" value="F:fimbrial usher porin activity"/>
    <property type="evidence" value="ECO:0007669"/>
    <property type="project" value="InterPro"/>
</dbReference>
<comment type="similarity">
    <text evidence="2">Belongs to the fimbrial export usher family.</text>
</comment>
<reference evidence="11 12" key="1">
    <citation type="submission" date="2017-07" db="EMBL/GenBank/DDBJ databases">
        <title>Genome sequence of Pseudomonas NEP1.</title>
        <authorList>
            <person name="Nascimento F.X."/>
        </authorList>
    </citation>
    <scope>NUCLEOTIDE SEQUENCE [LARGE SCALE GENOMIC DNA]</scope>
    <source>
        <strain evidence="11 12">NEP1</strain>
    </source>
</reference>
<dbReference type="RefSeq" id="WP_115079677.1">
    <property type="nucleotide sequence ID" value="NZ_CP022313.1"/>
</dbReference>
<evidence type="ECO:0000256" key="5">
    <source>
        <dbReference type="ARBA" id="ARBA00022692"/>
    </source>
</evidence>
<feature type="domain" description="PapC N-terminal" evidence="10">
    <location>
        <begin position="30"/>
        <end position="163"/>
    </location>
</feature>
<dbReference type="PANTHER" id="PTHR30451:SF8">
    <property type="entry name" value="FIMBRIAL USHER PROTEIN"/>
    <property type="match status" value="1"/>
</dbReference>